<evidence type="ECO:0000313" key="2">
    <source>
        <dbReference type="Proteomes" id="UP000299102"/>
    </source>
</evidence>
<accession>A0A4C1Y9H5</accession>
<name>A0A4C1Y9H5_EUMVA</name>
<comment type="caution">
    <text evidence="1">The sequence shown here is derived from an EMBL/GenBank/DDBJ whole genome shotgun (WGS) entry which is preliminary data.</text>
</comment>
<protein>
    <submittedName>
        <fullName evidence="1">Uncharacterized protein</fullName>
    </submittedName>
</protein>
<dbReference type="Proteomes" id="UP000299102">
    <property type="component" value="Unassembled WGS sequence"/>
</dbReference>
<organism evidence="1 2">
    <name type="scientific">Eumeta variegata</name>
    <name type="common">Bagworm moth</name>
    <name type="synonym">Eumeta japonica</name>
    <dbReference type="NCBI Taxonomy" id="151549"/>
    <lineage>
        <taxon>Eukaryota</taxon>
        <taxon>Metazoa</taxon>
        <taxon>Ecdysozoa</taxon>
        <taxon>Arthropoda</taxon>
        <taxon>Hexapoda</taxon>
        <taxon>Insecta</taxon>
        <taxon>Pterygota</taxon>
        <taxon>Neoptera</taxon>
        <taxon>Endopterygota</taxon>
        <taxon>Lepidoptera</taxon>
        <taxon>Glossata</taxon>
        <taxon>Ditrysia</taxon>
        <taxon>Tineoidea</taxon>
        <taxon>Psychidae</taxon>
        <taxon>Oiketicinae</taxon>
        <taxon>Eumeta</taxon>
    </lineage>
</organism>
<dbReference type="AlphaFoldDB" id="A0A4C1Y9H5"/>
<proteinExistence type="predicted"/>
<dbReference type="EMBL" id="BGZK01001099">
    <property type="protein sequence ID" value="GBP71187.1"/>
    <property type="molecule type" value="Genomic_DNA"/>
</dbReference>
<keyword evidence="2" id="KW-1185">Reference proteome</keyword>
<sequence length="309" mass="35774">MVTSKRAGHSPPSMALGRDLMDQKHENPYWLGNEKNHLYGRGSCKCSTGTSTLYGVPNRYQVSASDLLKPSLFFAKFQRPSLSFFGLLKGEPCLLVEHTGPCKNTPLNSLRWLDPGRGLLHQCVDNLIHQFTHGEDLTRDLVVQWESYEPTNPPPLQTGDALSHVLVHEFMSIYYALAGWSGNRDRRNERTKRKREKEKGDGMLKMELHSQSIEVFWMKKHQEHSELVRDTLKHYNFTQGHRVVELLKWHIRPFRTATRSHNLARERYRLRRFGNVPRARKKKVGPYKIQAHTLPLVSLTLEVFPSGRE</sequence>
<evidence type="ECO:0000313" key="1">
    <source>
        <dbReference type="EMBL" id="GBP71187.1"/>
    </source>
</evidence>
<gene>
    <name evidence="1" type="ORF">EVAR_89534_1</name>
</gene>
<reference evidence="1 2" key="1">
    <citation type="journal article" date="2019" name="Commun. Biol.">
        <title>The bagworm genome reveals a unique fibroin gene that provides high tensile strength.</title>
        <authorList>
            <person name="Kono N."/>
            <person name="Nakamura H."/>
            <person name="Ohtoshi R."/>
            <person name="Tomita M."/>
            <person name="Numata K."/>
            <person name="Arakawa K."/>
        </authorList>
    </citation>
    <scope>NUCLEOTIDE SEQUENCE [LARGE SCALE GENOMIC DNA]</scope>
</reference>